<dbReference type="OrthoDB" id="46198at2157"/>
<evidence type="ECO:0000256" key="2">
    <source>
        <dbReference type="ARBA" id="ARBA00022741"/>
    </source>
</evidence>
<organism evidence="16 17">
    <name type="scientific">Candidatus Methanoplasma termitum</name>
    <dbReference type="NCBI Taxonomy" id="1577791"/>
    <lineage>
        <taxon>Archaea</taxon>
        <taxon>Methanobacteriati</taxon>
        <taxon>Thermoplasmatota</taxon>
        <taxon>Thermoplasmata</taxon>
        <taxon>Methanomassiliicoccales</taxon>
        <taxon>Methanomassiliicoccaceae</taxon>
        <taxon>Candidatus Methanoplasma</taxon>
    </lineage>
</organism>
<dbReference type="InterPro" id="IPR027417">
    <property type="entry name" value="P-loop_NTPase"/>
</dbReference>
<evidence type="ECO:0000313" key="17">
    <source>
        <dbReference type="Proteomes" id="UP000030787"/>
    </source>
</evidence>
<keyword evidence="16" id="KW-0378">Hydrolase</keyword>
<dbReference type="InterPro" id="IPR008978">
    <property type="entry name" value="HSP20-like_chaperone"/>
</dbReference>
<evidence type="ECO:0000256" key="10">
    <source>
        <dbReference type="ARBA" id="ARBA00075317"/>
    </source>
</evidence>
<dbReference type="Gene3D" id="2.60.40.790">
    <property type="match status" value="1"/>
</dbReference>
<dbReference type="GO" id="GO:0015446">
    <property type="term" value="F:ATPase-coupled arsenite transmembrane transporter activity"/>
    <property type="evidence" value="ECO:0007669"/>
    <property type="project" value="UniProtKB-EC"/>
</dbReference>
<comment type="catalytic activity">
    <reaction evidence="6">
        <text>arsenite(in) + ATP + H2O = arsenite(out) + ADP + phosphate + H(+)</text>
        <dbReference type="Rhea" id="RHEA:11348"/>
        <dbReference type="ChEBI" id="CHEBI:15377"/>
        <dbReference type="ChEBI" id="CHEBI:15378"/>
        <dbReference type="ChEBI" id="CHEBI:29242"/>
        <dbReference type="ChEBI" id="CHEBI:30616"/>
        <dbReference type="ChEBI" id="CHEBI:43474"/>
        <dbReference type="ChEBI" id="CHEBI:456216"/>
        <dbReference type="EC" id="7.3.2.7"/>
    </reaction>
</comment>
<dbReference type="InterPro" id="IPR016300">
    <property type="entry name" value="ATPase_ArsA/GET3"/>
</dbReference>
<evidence type="ECO:0000256" key="9">
    <source>
        <dbReference type="ARBA" id="ARBA00074681"/>
    </source>
</evidence>
<dbReference type="HOGENOM" id="CLU_040761_1_0_2"/>
<evidence type="ECO:0000256" key="8">
    <source>
        <dbReference type="ARBA" id="ARBA00066752"/>
    </source>
</evidence>
<protein>
    <recommendedName>
        <fullName evidence="9">Putative arsenical pump-driving ATPase</fullName>
        <ecNumber evidence="8">7.3.2.7</ecNumber>
    </recommendedName>
    <alternativeName>
        <fullName evidence="10">Arsenical resistance ATPase</fullName>
    </alternativeName>
    <alternativeName>
        <fullName evidence="11">Arsenite-translocating ATPase</fullName>
    </alternativeName>
    <alternativeName>
        <fullName evidence="12">Arsenite-transporting ATPase</fullName>
    </alternativeName>
</protein>
<dbReference type="Proteomes" id="UP000030787">
    <property type="component" value="Chromosome"/>
</dbReference>
<dbReference type="InterPro" id="IPR025723">
    <property type="entry name" value="ArsA/GET3_ATPase-like"/>
</dbReference>
<dbReference type="InterPro" id="IPR040612">
    <property type="entry name" value="ArsA_HSP20-like"/>
</dbReference>
<comment type="similarity">
    <text evidence="1">Belongs to the arsA ATPase family.</text>
</comment>
<dbReference type="KEGG" id="mear:Mpt1_c08380"/>
<keyword evidence="13" id="KW-0175">Coiled coil</keyword>
<dbReference type="GO" id="GO:0016887">
    <property type="term" value="F:ATP hydrolysis activity"/>
    <property type="evidence" value="ECO:0007669"/>
    <property type="project" value="InterPro"/>
</dbReference>
<dbReference type="SUPFAM" id="SSF52540">
    <property type="entry name" value="P-loop containing nucleoside triphosphate hydrolases"/>
    <property type="match status" value="1"/>
</dbReference>
<evidence type="ECO:0000256" key="5">
    <source>
        <dbReference type="ARBA" id="ARBA00022967"/>
    </source>
</evidence>
<evidence type="ECO:0000259" key="14">
    <source>
        <dbReference type="Pfam" id="PF02374"/>
    </source>
</evidence>
<dbReference type="PANTHER" id="PTHR10803">
    <property type="entry name" value="ARSENICAL PUMP-DRIVING ATPASE ARSENITE-TRANSLOCATING ATPASE"/>
    <property type="match status" value="1"/>
</dbReference>
<feature type="domain" description="ArsA HSP20-like" evidence="15">
    <location>
        <begin position="325"/>
        <end position="386"/>
    </location>
</feature>
<keyword evidence="17" id="KW-1185">Reference proteome</keyword>
<keyword evidence="2" id="KW-0547">Nucleotide-binding</keyword>
<evidence type="ECO:0000256" key="13">
    <source>
        <dbReference type="SAM" id="Coils"/>
    </source>
</evidence>
<feature type="domain" description="ArsA/GET3 Anion-transporting ATPase-like" evidence="14">
    <location>
        <begin position="1"/>
        <end position="301"/>
    </location>
</feature>
<name>A0A0A7LC18_9ARCH</name>
<keyword evidence="3" id="KW-0067">ATP-binding</keyword>
<evidence type="ECO:0000259" key="15">
    <source>
        <dbReference type="Pfam" id="PF17886"/>
    </source>
</evidence>
<evidence type="ECO:0000256" key="12">
    <source>
        <dbReference type="ARBA" id="ARBA00080604"/>
    </source>
</evidence>
<dbReference type="GeneID" id="24818507"/>
<keyword evidence="4" id="KW-0059">Arsenical resistance</keyword>
<dbReference type="Pfam" id="PF17886">
    <property type="entry name" value="ArsA_HSP20"/>
    <property type="match status" value="1"/>
</dbReference>
<dbReference type="AlphaFoldDB" id="A0A0A7LC18"/>
<dbReference type="RefSeq" id="WP_048112462.1">
    <property type="nucleotide sequence ID" value="NZ_CP010070.1"/>
</dbReference>
<evidence type="ECO:0000256" key="1">
    <source>
        <dbReference type="ARBA" id="ARBA00011040"/>
    </source>
</evidence>
<dbReference type="Gene3D" id="3.40.50.300">
    <property type="entry name" value="P-loop containing nucleotide triphosphate hydrolases"/>
    <property type="match status" value="1"/>
</dbReference>
<dbReference type="EC" id="7.3.2.7" evidence="8"/>
<evidence type="ECO:0000256" key="11">
    <source>
        <dbReference type="ARBA" id="ARBA00078871"/>
    </source>
</evidence>
<dbReference type="STRING" id="1577791.Mpt1_c08380"/>
<sequence length="390" mass="44125">MRIIIYNGKGGVGKTSVAAATARRSAKMGYRTMIMSVDTAHSLGDSLDVKLSSEIVNVEKNLDALELNIIHEMRTKWSSIRDYISAFMLSQGVEDISAEEMAILPGMEMVAALFYVLQFKDSGSYDVVIIDTAPTGETLRLLSFPDVSNWYIDKIFGLLKRMVSIARMTVGRMIDIPLPSKEVMESIEDIKNNMERVKEILEDHENTTIRLVLNPERMPINETMRSYTYLCLYNKTVECLIVNKVLPDDVDGSFMRKKLEEQEGYMKMIHEAFEPLKIMYAYQLRTELRGSEGLDAMADMIFGDSDPTEVYASTSPMHFTAEGDIDKLHVMMPFVEKKEIELFRGNNSSIIIRAGSQKRAIALPMTLVDAEMLGAEFDGAELVVKFRRKK</sequence>
<proteinExistence type="inferred from homology"/>
<dbReference type="EMBL" id="CP010070">
    <property type="protein sequence ID" value="AIZ56715.1"/>
    <property type="molecule type" value="Genomic_DNA"/>
</dbReference>
<accession>A0A0A7LC18</accession>
<evidence type="ECO:0000256" key="6">
    <source>
        <dbReference type="ARBA" id="ARBA00052296"/>
    </source>
</evidence>
<dbReference type="CDD" id="cd02035">
    <property type="entry name" value="ArsA"/>
    <property type="match status" value="1"/>
</dbReference>
<evidence type="ECO:0000256" key="7">
    <source>
        <dbReference type="ARBA" id="ARBA00059736"/>
    </source>
</evidence>
<keyword evidence="5" id="KW-1278">Translocase</keyword>
<dbReference type="NCBIfam" id="TIGR00345">
    <property type="entry name" value="GET3_arsA_TRC40"/>
    <property type="match status" value="1"/>
</dbReference>
<evidence type="ECO:0000256" key="4">
    <source>
        <dbReference type="ARBA" id="ARBA00022849"/>
    </source>
</evidence>
<comment type="function">
    <text evidence="7">Anion-transporting ATPase. Catalyzes the extrusion of arsenite.</text>
</comment>
<evidence type="ECO:0000256" key="3">
    <source>
        <dbReference type="ARBA" id="ARBA00022840"/>
    </source>
</evidence>
<dbReference type="PANTHER" id="PTHR10803:SF3">
    <property type="entry name" value="ATPASE GET3"/>
    <property type="match status" value="1"/>
</dbReference>
<gene>
    <name evidence="16" type="ORF">Mpt1_c08380</name>
</gene>
<dbReference type="GO" id="GO:0005524">
    <property type="term" value="F:ATP binding"/>
    <property type="evidence" value="ECO:0007669"/>
    <property type="project" value="UniProtKB-KW"/>
</dbReference>
<dbReference type="Pfam" id="PF02374">
    <property type="entry name" value="ArsA_ATPase"/>
    <property type="match status" value="1"/>
</dbReference>
<reference evidence="16 17" key="1">
    <citation type="journal article" date="2014" name="Appl. Environ. Microbiol.">
        <title>Comparative Genome Analysis of 'Candidatus Methanoplasma termitum' Indicates a New Mode of Energy Metabolism in the Seventh Order of Methanogens.</title>
        <authorList>
            <person name="Lang K."/>
            <person name="Schuldes J."/>
            <person name="Klingl A."/>
            <person name="Poehlein A."/>
            <person name="Daniel R."/>
            <person name="Brune A."/>
        </authorList>
    </citation>
    <scope>NUCLEOTIDE SEQUENCE [LARGE SCALE GENOMIC DNA]</scope>
    <source>
        <strain evidence="17">Mpt1</strain>
    </source>
</reference>
<feature type="coiled-coil region" evidence="13">
    <location>
        <begin position="180"/>
        <end position="207"/>
    </location>
</feature>
<evidence type="ECO:0000313" key="16">
    <source>
        <dbReference type="EMBL" id="AIZ56715.1"/>
    </source>
</evidence>
<dbReference type="FunFam" id="3.40.50.300:FF:001801">
    <property type="entry name" value="Putative arsenical pump-driving ATPase"/>
    <property type="match status" value="1"/>
</dbReference>